<dbReference type="Gene3D" id="1.20.1110.10">
    <property type="entry name" value="Calcium-transporting ATPase, transmembrane domain"/>
    <property type="match status" value="1"/>
</dbReference>
<dbReference type="SUPFAM" id="SSF56784">
    <property type="entry name" value="HAD-like"/>
    <property type="match status" value="1"/>
</dbReference>
<dbReference type="Gene3D" id="3.40.50.1000">
    <property type="entry name" value="HAD superfamily/HAD-like"/>
    <property type="match status" value="1"/>
</dbReference>
<evidence type="ECO:0000256" key="2">
    <source>
        <dbReference type="ARBA" id="ARBA00022692"/>
    </source>
</evidence>
<dbReference type="GO" id="GO:0005886">
    <property type="term" value="C:plasma membrane"/>
    <property type="evidence" value="ECO:0007669"/>
    <property type="project" value="TreeGrafter"/>
</dbReference>
<protein>
    <submittedName>
        <fullName evidence="10">Plasma membrane calcium-transporting ATPase 4</fullName>
    </submittedName>
</protein>
<dbReference type="PANTHER" id="PTHR24093">
    <property type="entry name" value="CATION TRANSPORTING ATPASE"/>
    <property type="match status" value="1"/>
</dbReference>
<evidence type="ECO:0000256" key="7">
    <source>
        <dbReference type="SAM" id="Phobius"/>
    </source>
</evidence>
<dbReference type="EMBL" id="GEVL01011230">
    <property type="protein sequence ID" value="JAU66111.1"/>
    <property type="molecule type" value="Transcribed_RNA"/>
</dbReference>
<organism evidence="10">
    <name type="scientific">Noccaea caerulescens</name>
    <name type="common">Alpine penny-cress</name>
    <name type="synonym">Thlaspi caerulescens</name>
    <dbReference type="NCBI Taxonomy" id="107243"/>
    <lineage>
        <taxon>Eukaryota</taxon>
        <taxon>Viridiplantae</taxon>
        <taxon>Streptophyta</taxon>
        <taxon>Embryophyta</taxon>
        <taxon>Tracheophyta</taxon>
        <taxon>Spermatophyta</taxon>
        <taxon>Magnoliopsida</taxon>
        <taxon>eudicotyledons</taxon>
        <taxon>Gunneridae</taxon>
        <taxon>Pentapetalae</taxon>
        <taxon>rosids</taxon>
        <taxon>malvids</taxon>
        <taxon>Brassicales</taxon>
        <taxon>Brassicaceae</taxon>
        <taxon>Coluteocarpeae</taxon>
        <taxon>Noccaea</taxon>
    </lineage>
</organism>
<dbReference type="InterPro" id="IPR006068">
    <property type="entry name" value="ATPase_P-typ_cation-transptr_C"/>
</dbReference>
<dbReference type="InterPro" id="IPR023214">
    <property type="entry name" value="HAD_sf"/>
</dbReference>
<dbReference type="Pfam" id="PF00689">
    <property type="entry name" value="Cation_ATPase_C"/>
    <property type="match status" value="1"/>
</dbReference>
<evidence type="ECO:0000256" key="6">
    <source>
        <dbReference type="ARBA" id="ARBA00023136"/>
    </source>
</evidence>
<feature type="domain" description="Cation-transporting P-type ATPase C-terminal" evidence="8">
    <location>
        <begin position="299"/>
        <end position="327"/>
    </location>
</feature>
<evidence type="ECO:0000256" key="4">
    <source>
        <dbReference type="ARBA" id="ARBA00022842"/>
    </source>
</evidence>
<dbReference type="InterPro" id="IPR001757">
    <property type="entry name" value="P_typ_ATPase"/>
</dbReference>
<evidence type="ECO:0000313" key="11">
    <source>
        <dbReference type="EMBL" id="JAU83751.1"/>
    </source>
</evidence>
<evidence type="ECO:0000313" key="10">
    <source>
        <dbReference type="EMBL" id="JAU66111.1"/>
    </source>
</evidence>
<keyword evidence="6 7" id="KW-0472">Membrane</keyword>
<dbReference type="EMBL" id="GEVM01022187">
    <property type="protein sequence ID" value="JAU83751.1"/>
    <property type="molecule type" value="Transcribed_RNA"/>
</dbReference>
<keyword evidence="5 7" id="KW-1133">Transmembrane helix</keyword>
<dbReference type="InterPro" id="IPR023299">
    <property type="entry name" value="ATPase_P-typ_cyto_dom_N"/>
</dbReference>
<evidence type="ECO:0000256" key="3">
    <source>
        <dbReference type="ARBA" id="ARBA00022723"/>
    </source>
</evidence>
<dbReference type="PANTHER" id="PTHR24093:SF369">
    <property type="entry name" value="CALCIUM-TRANSPORTING ATPASE"/>
    <property type="match status" value="1"/>
</dbReference>
<evidence type="ECO:0000256" key="1">
    <source>
        <dbReference type="ARBA" id="ARBA00004127"/>
    </source>
</evidence>
<proteinExistence type="predicted"/>
<dbReference type="GO" id="GO:0005388">
    <property type="term" value="F:P-type calcium transporter activity"/>
    <property type="evidence" value="ECO:0007669"/>
    <property type="project" value="TreeGrafter"/>
</dbReference>
<dbReference type="InterPro" id="IPR036412">
    <property type="entry name" value="HAD-like_sf"/>
</dbReference>
<comment type="subcellular location">
    <subcellularLocation>
        <location evidence="1">Endomembrane system</location>
        <topology evidence="1">Multi-pass membrane protein</topology>
    </subcellularLocation>
</comment>
<sequence length="328" mass="36072">MSTVVNYKGKVHVFSKGAPDYLLKNCAYYLDGQGNAVGISDTFKNTLLGKLQEFAEGTLRTLLIAYRPGDKENANSEKEEIERNLIIIGMVGIKDPIREQVPHAVELCHRAGVTVRMITGDNPETAVAIAKEAGILPADWKKKNEEDYTVMTGQQFRNFVEGLDKDDEDNEYVKNIDNFRLVRDQLKVLARSSPTDKYIMATGLKQLHHVVAMTGDGTNDAPALKKADIGFAMGIAGTEVAKEASGIILLDDNFSSIVTAMKWGRNIFDSIRKFLQFQLTVNMCALIMAFAGAAVLKESPLSPIQMLWVNLIMDTLASLALATEPPSD</sequence>
<name>A0A1J3HCQ9_NOCCA</name>
<dbReference type="GO" id="GO:0005524">
    <property type="term" value="F:ATP binding"/>
    <property type="evidence" value="ECO:0007669"/>
    <property type="project" value="InterPro"/>
</dbReference>
<keyword evidence="3" id="KW-0479">Metal-binding</keyword>
<dbReference type="GO" id="GO:0012505">
    <property type="term" value="C:endomembrane system"/>
    <property type="evidence" value="ECO:0007669"/>
    <property type="project" value="UniProtKB-SubCell"/>
</dbReference>
<gene>
    <name evidence="9" type="ORF">GA_TR20070_c0_g1_i1_g.67074</name>
    <name evidence="10" type="ORF">LE_TR19084_c0_g1_i1_g.61223</name>
    <name evidence="11" type="ORF">MP_TR25606_c0_g1_i1_g.74781</name>
</gene>
<reference evidence="10" key="1">
    <citation type="submission" date="2016-07" db="EMBL/GenBank/DDBJ databases">
        <title>De novo transcriptome assembly of four accessions of the metal hyperaccumulator plant Noccaea caerulescens.</title>
        <authorList>
            <person name="Blande D."/>
            <person name="Halimaa P."/>
            <person name="Tervahauta A.I."/>
            <person name="Aarts M.G."/>
            <person name="Karenlampi S.O."/>
        </authorList>
    </citation>
    <scope>NUCLEOTIDE SEQUENCE</scope>
</reference>
<dbReference type="Pfam" id="PF08282">
    <property type="entry name" value="Hydrolase_3"/>
    <property type="match status" value="1"/>
</dbReference>
<dbReference type="GO" id="GO:0016887">
    <property type="term" value="F:ATP hydrolysis activity"/>
    <property type="evidence" value="ECO:0007669"/>
    <property type="project" value="InterPro"/>
</dbReference>
<evidence type="ECO:0000259" key="8">
    <source>
        <dbReference type="Pfam" id="PF00689"/>
    </source>
</evidence>
<evidence type="ECO:0000256" key="5">
    <source>
        <dbReference type="ARBA" id="ARBA00022989"/>
    </source>
</evidence>
<dbReference type="GO" id="GO:0046872">
    <property type="term" value="F:metal ion binding"/>
    <property type="evidence" value="ECO:0007669"/>
    <property type="project" value="UniProtKB-KW"/>
</dbReference>
<dbReference type="Pfam" id="PF13246">
    <property type="entry name" value="Cation_ATPase"/>
    <property type="match status" value="1"/>
</dbReference>
<evidence type="ECO:0000313" key="9">
    <source>
        <dbReference type="EMBL" id="JAU18499.1"/>
    </source>
</evidence>
<keyword evidence="4" id="KW-0460">Magnesium</keyword>
<dbReference type="NCBIfam" id="TIGR01494">
    <property type="entry name" value="ATPase_P-type"/>
    <property type="match status" value="1"/>
</dbReference>
<feature type="transmembrane region" description="Helical" evidence="7">
    <location>
        <begin position="274"/>
        <end position="296"/>
    </location>
</feature>
<accession>A0A1J3HCQ9</accession>
<dbReference type="EMBL" id="GEVI01013821">
    <property type="protein sequence ID" value="JAU18499.1"/>
    <property type="molecule type" value="Transcribed_RNA"/>
</dbReference>
<dbReference type="AlphaFoldDB" id="A0A1J3HCQ9"/>
<dbReference type="Gene3D" id="3.40.1110.10">
    <property type="entry name" value="Calcium-transporting ATPase, cytoplasmic domain N"/>
    <property type="match status" value="1"/>
</dbReference>
<keyword evidence="2 7" id="KW-0812">Transmembrane</keyword>